<dbReference type="AlphaFoldDB" id="A0A5Q0QE89"/>
<keyword evidence="1" id="KW-0812">Transmembrane</keyword>
<sequence>MRKWNVLALMNVAAISAFAQDSTSQVHKTSNSSYAVIGVILLVVVIFMLYRKQKRKFND</sequence>
<evidence type="ECO:0000313" key="3">
    <source>
        <dbReference type="EMBL" id="QGA25842.1"/>
    </source>
</evidence>
<name>A0A5Q0QE89_9SPHI</name>
<dbReference type="KEGG" id="sphe:GFH32_05705"/>
<feature type="transmembrane region" description="Helical" evidence="1">
    <location>
        <begin position="29"/>
        <end position="50"/>
    </location>
</feature>
<dbReference type="EMBL" id="CP045652">
    <property type="protein sequence ID" value="QGA25842.1"/>
    <property type="molecule type" value="Genomic_DNA"/>
</dbReference>
<proteinExistence type="predicted"/>
<evidence type="ECO:0000256" key="2">
    <source>
        <dbReference type="SAM" id="SignalP"/>
    </source>
</evidence>
<dbReference type="Proteomes" id="UP000326921">
    <property type="component" value="Chromosome"/>
</dbReference>
<feature type="signal peptide" evidence="2">
    <location>
        <begin position="1"/>
        <end position="19"/>
    </location>
</feature>
<dbReference type="NCBIfam" id="TIGR01167">
    <property type="entry name" value="LPXTG_anchor"/>
    <property type="match status" value="1"/>
</dbReference>
<keyword evidence="2" id="KW-0732">Signal</keyword>
<evidence type="ECO:0000256" key="1">
    <source>
        <dbReference type="SAM" id="Phobius"/>
    </source>
</evidence>
<evidence type="ECO:0000313" key="4">
    <source>
        <dbReference type="Proteomes" id="UP000326921"/>
    </source>
</evidence>
<keyword evidence="1" id="KW-1133">Transmembrane helix</keyword>
<organism evidence="3 4">
    <name type="scientific">Sphingobacterium zhuxiongii</name>
    <dbReference type="NCBI Taxonomy" id="2662364"/>
    <lineage>
        <taxon>Bacteria</taxon>
        <taxon>Pseudomonadati</taxon>
        <taxon>Bacteroidota</taxon>
        <taxon>Sphingobacteriia</taxon>
        <taxon>Sphingobacteriales</taxon>
        <taxon>Sphingobacteriaceae</taxon>
        <taxon>Sphingobacterium</taxon>
    </lineage>
</organism>
<dbReference type="RefSeq" id="WP_153510164.1">
    <property type="nucleotide sequence ID" value="NZ_CP045652.1"/>
</dbReference>
<keyword evidence="1" id="KW-0472">Membrane</keyword>
<accession>A0A5Q0QE89</accession>
<gene>
    <name evidence="3" type="ORF">GFH32_05705</name>
</gene>
<keyword evidence="4" id="KW-1185">Reference proteome</keyword>
<protein>
    <submittedName>
        <fullName evidence="3">LPXTG cell wall anchor domain-containing protein</fullName>
    </submittedName>
</protein>
<feature type="chain" id="PRO_5025004776" evidence="2">
    <location>
        <begin position="20"/>
        <end position="59"/>
    </location>
</feature>
<reference evidence="3 4" key="1">
    <citation type="submission" date="2019-10" db="EMBL/GenBank/DDBJ databases">
        <authorList>
            <person name="Dong K."/>
        </authorList>
    </citation>
    <scope>NUCLEOTIDE SEQUENCE [LARGE SCALE GENOMIC DNA]</scope>
    <source>
        <strain evidence="4">dk4302</strain>
    </source>
</reference>